<evidence type="ECO:0000256" key="1">
    <source>
        <dbReference type="SAM" id="MobiDB-lite"/>
    </source>
</evidence>
<dbReference type="RefSeq" id="WP_120696589.1">
    <property type="nucleotide sequence ID" value="NZ_RBDX01000005.1"/>
</dbReference>
<dbReference type="InterPro" id="IPR013493">
    <property type="entry name" value="CHP02677"/>
</dbReference>
<evidence type="ECO:0000313" key="3">
    <source>
        <dbReference type="EMBL" id="RKN24824.1"/>
    </source>
</evidence>
<dbReference type="Pfam" id="PF09660">
    <property type="entry name" value="DUF2397"/>
    <property type="match status" value="1"/>
</dbReference>
<dbReference type="Proteomes" id="UP000275024">
    <property type="component" value="Unassembled WGS sequence"/>
</dbReference>
<dbReference type="EMBL" id="RBDX01000005">
    <property type="protein sequence ID" value="RKN10564.1"/>
    <property type="molecule type" value="Genomic_DNA"/>
</dbReference>
<feature type="compositionally biased region" description="Polar residues" evidence="1">
    <location>
        <begin position="526"/>
        <end position="535"/>
    </location>
</feature>
<accession>A0A3A9WM57</accession>
<dbReference type="EMBL" id="RBDY01000005">
    <property type="protein sequence ID" value="RKN24824.1"/>
    <property type="molecule type" value="Genomic_DNA"/>
</dbReference>
<feature type="region of interest" description="Disordered" evidence="1">
    <location>
        <begin position="469"/>
        <end position="545"/>
    </location>
</feature>
<proteinExistence type="predicted"/>
<name>A0A3A9WM57_9ACTN</name>
<evidence type="ECO:0000313" key="2">
    <source>
        <dbReference type="EMBL" id="RKN10564.1"/>
    </source>
</evidence>
<dbReference type="NCBIfam" id="TIGR02677">
    <property type="entry name" value="TIGR02677 family protein"/>
    <property type="match status" value="1"/>
</dbReference>
<reference evidence="4 5" key="1">
    <citation type="submission" date="2018-09" db="EMBL/GenBank/DDBJ databases">
        <title>Streptomyces sp. nov. DS1-2, an endophytic actinomycete isolated from roots of Dendrobium scabrilingue.</title>
        <authorList>
            <person name="Kuncharoen N."/>
            <person name="Kudo T."/>
            <person name="Ohkuma M."/>
            <person name="Yuki M."/>
            <person name="Tanasupawat S."/>
        </authorList>
    </citation>
    <scope>NUCLEOTIDE SEQUENCE [LARGE SCALE GENOMIC DNA]</scope>
    <source>
        <strain evidence="2 5">AZ1-7</strain>
        <strain evidence="3 4">DS1-2</strain>
    </source>
</reference>
<feature type="region of interest" description="Disordered" evidence="1">
    <location>
        <begin position="297"/>
        <end position="322"/>
    </location>
</feature>
<dbReference type="OrthoDB" id="5508807at2"/>
<feature type="compositionally biased region" description="Basic residues" evidence="1">
    <location>
        <begin position="499"/>
        <end position="509"/>
    </location>
</feature>
<protein>
    <submittedName>
        <fullName evidence="2">TIGR02677 family protein</fullName>
    </submittedName>
</protein>
<evidence type="ECO:0000313" key="5">
    <source>
        <dbReference type="Proteomes" id="UP000275024"/>
    </source>
</evidence>
<feature type="compositionally biased region" description="Low complexity" evidence="1">
    <location>
        <begin position="510"/>
        <end position="520"/>
    </location>
</feature>
<gene>
    <name evidence="3" type="ORF">D7318_10220</name>
    <name evidence="2" type="ORF">D7319_09040</name>
</gene>
<dbReference type="AlphaFoldDB" id="A0A3A9WM57"/>
<evidence type="ECO:0000313" key="4">
    <source>
        <dbReference type="Proteomes" id="UP000268652"/>
    </source>
</evidence>
<keyword evidence="4" id="KW-1185">Reference proteome</keyword>
<dbReference type="Proteomes" id="UP000268652">
    <property type="component" value="Unassembled WGS sequence"/>
</dbReference>
<organism evidence="2 5">
    <name type="scientific">Streptomyces radicis</name>
    <dbReference type="NCBI Taxonomy" id="1750517"/>
    <lineage>
        <taxon>Bacteria</taxon>
        <taxon>Bacillati</taxon>
        <taxon>Actinomycetota</taxon>
        <taxon>Actinomycetes</taxon>
        <taxon>Kitasatosporales</taxon>
        <taxon>Streptomycetaceae</taxon>
        <taxon>Streptomyces</taxon>
    </lineage>
</organism>
<sequence length="545" mass="59657">MFRFTTGERAPLYSAVLHAFGEAHERLVTALSLDEVRERLRGVGWFDALEDDDLVAALRQLREWRLVDAMQNHAGNYRTAEEYERRNLQYSLTRHGEAAFAGVQHALTVLASSGALQTAVLDAIADRLHALDALLADPASANRRVFATLQELEGHLDALRSNTKQFNGELQRLLHADGAELPPLAGGDPGPAWSQTRRARWEGLRAWFLPEDGAPARVEQLHHVARRAIVTLLQFLDRITQTRRRSSSAAEDFRELARWFAAAPSEADAHRLWATAFGLGPARHAHLVHADPETMPASARWSEAPPVEVSALPRSSGRTERFTRTGRVRDVAAVRADRAERARAERADLEAAWSLLRTRGPVRLSHVAELDDPAFERLLDLLGRALAVRPDAAGLRRAVTGDGRLAVDRAEADVAAREDSVRAAASHLAGREGDVTRAARALDSLAAEYGLPADERALDRLAEHAEALRESSGRWLVASGPARRPGARRGGGGQPRGPRAARRSRRGTRRSPTATRPSTGCADASPSASPTTRGRPTSAPRPRRR</sequence>
<comment type="caution">
    <text evidence="2">The sequence shown here is derived from an EMBL/GenBank/DDBJ whole genome shotgun (WGS) entry which is preliminary data.</text>
</comment>